<evidence type="ECO:0000256" key="1">
    <source>
        <dbReference type="ARBA" id="ARBA00004173"/>
    </source>
</evidence>
<dbReference type="EMBL" id="JBBHLL010000043">
    <property type="protein sequence ID" value="KAK7824896.1"/>
    <property type="molecule type" value="Genomic_DNA"/>
</dbReference>
<dbReference type="Pfam" id="PF10210">
    <property type="entry name" value="MRP-S32"/>
    <property type="match status" value="1"/>
</dbReference>
<keyword evidence="5" id="KW-0496">Mitochondrion</keyword>
<keyword evidence="9" id="KW-1185">Reference proteome</keyword>
<keyword evidence="6" id="KW-0687">Ribonucleoprotein</keyword>
<evidence type="ECO:0000256" key="2">
    <source>
        <dbReference type="ARBA" id="ARBA00005556"/>
    </source>
</evidence>
<organism evidence="8 9">
    <name type="scientific">Myodes glareolus</name>
    <name type="common">Bank vole</name>
    <name type="synonym">Clethrionomys glareolus</name>
    <dbReference type="NCBI Taxonomy" id="447135"/>
    <lineage>
        <taxon>Eukaryota</taxon>
        <taxon>Metazoa</taxon>
        <taxon>Chordata</taxon>
        <taxon>Craniata</taxon>
        <taxon>Vertebrata</taxon>
        <taxon>Euteleostomi</taxon>
        <taxon>Mammalia</taxon>
        <taxon>Eutheria</taxon>
        <taxon>Euarchontoglires</taxon>
        <taxon>Glires</taxon>
        <taxon>Rodentia</taxon>
        <taxon>Myomorpha</taxon>
        <taxon>Muroidea</taxon>
        <taxon>Cricetidae</taxon>
        <taxon>Arvicolinae</taxon>
        <taxon>Myodes</taxon>
    </lineage>
</organism>
<sequence length="243" mass="26816">MGNFPSQEPQYVQSLKCPLKGNGMKVKEKQITELLKLRLPEYLAGLWRARWTPSLGPGLKQDGGPAVSRVNHNLIVNGLHPLAKTANHISQASFIHSPPLVLVLVLEGKYQVSTNANGKFSKVELALTSDGRTIVCYHPSVDIPYEHTKGKVPASNSRCRRLEPARPFCAFLTVVDHPSTAGPNQPLPLGCFSQAFDPSDKKETLMDVTGNQGMGSMVGRGGSCDWVSWYHRRRKKPNPPRDR</sequence>
<evidence type="ECO:0000256" key="4">
    <source>
        <dbReference type="ARBA" id="ARBA00022980"/>
    </source>
</evidence>
<dbReference type="AlphaFoldDB" id="A0AAW0JEQ3"/>
<dbReference type="GO" id="GO:0005762">
    <property type="term" value="C:mitochondrial large ribosomal subunit"/>
    <property type="evidence" value="ECO:0007669"/>
    <property type="project" value="TreeGrafter"/>
</dbReference>
<comment type="subcellular location">
    <subcellularLocation>
        <location evidence="1">Mitochondrion</location>
    </subcellularLocation>
</comment>
<reference evidence="8 9" key="1">
    <citation type="journal article" date="2023" name="bioRxiv">
        <title>Conserved and derived expression patterns and positive selection on dental genes reveal complex evolutionary context of ever-growing rodent molars.</title>
        <authorList>
            <person name="Calamari Z.T."/>
            <person name="Song A."/>
            <person name="Cohen E."/>
            <person name="Akter M."/>
            <person name="Roy R.D."/>
            <person name="Hallikas O."/>
            <person name="Christensen M.M."/>
            <person name="Li P."/>
            <person name="Marangoni P."/>
            <person name="Jernvall J."/>
            <person name="Klein O.D."/>
        </authorList>
    </citation>
    <scope>NUCLEOTIDE SEQUENCE [LARGE SCALE GENOMIC DNA]</scope>
    <source>
        <strain evidence="8">V071</strain>
    </source>
</reference>
<comment type="similarity">
    <text evidence="2">Belongs to the mitochondrion-specific ribosomal protein mL42 family.</text>
</comment>
<keyword evidence="4" id="KW-0689">Ribosomal protein</keyword>
<evidence type="ECO:0000313" key="8">
    <source>
        <dbReference type="EMBL" id="KAK7824896.1"/>
    </source>
</evidence>
<dbReference type="InterPro" id="IPR019346">
    <property type="entry name" value="Ribosomal_mL42"/>
</dbReference>
<keyword evidence="3" id="KW-0809">Transit peptide</keyword>
<protein>
    <recommendedName>
        <fullName evidence="7">Large ribosomal subunit protein mL42</fullName>
    </recommendedName>
</protein>
<evidence type="ECO:0000256" key="7">
    <source>
        <dbReference type="ARBA" id="ARBA00035189"/>
    </source>
</evidence>
<evidence type="ECO:0000256" key="5">
    <source>
        <dbReference type="ARBA" id="ARBA00023128"/>
    </source>
</evidence>
<dbReference type="Proteomes" id="UP001488838">
    <property type="component" value="Unassembled WGS sequence"/>
</dbReference>
<name>A0AAW0JEQ3_MYOGA</name>
<evidence type="ECO:0000256" key="6">
    <source>
        <dbReference type="ARBA" id="ARBA00023274"/>
    </source>
</evidence>
<accession>A0AAW0JEQ3</accession>
<evidence type="ECO:0000256" key="3">
    <source>
        <dbReference type="ARBA" id="ARBA00022946"/>
    </source>
</evidence>
<comment type="caution">
    <text evidence="8">The sequence shown here is derived from an EMBL/GenBank/DDBJ whole genome shotgun (WGS) entry which is preliminary data.</text>
</comment>
<gene>
    <name evidence="8" type="ORF">U0070_014102</name>
</gene>
<proteinExistence type="inferred from homology"/>
<dbReference type="PANTHER" id="PTHR13450:SF4">
    <property type="entry name" value="LARGE RIBOSOMAL SUBUNIT PROTEIN ML42"/>
    <property type="match status" value="1"/>
</dbReference>
<dbReference type="PANTHER" id="PTHR13450">
    <property type="entry name" value="MITOCHONDRIAL 39S RIBOSOMAL PROTEIN L42"/>
    <property type="match status" value="1"/>
</dbReference>
<evidence type="ECO:0000313" key="9">
    <source>
        <dbReference type="Proteomes" id="UP001488838"/>
    </source>
</evidence>